<dbReference type="InterPro" id="IPR019408">
    <property type="entry name" value="7TM_GPCR_serpentine_rcpt_Srab"/>
</dbReference>
<feature type="transmembrane region" description="Helical" evidence="6">
    <location>
        <begin position="21"/>
        <end position="43"/>
    </location>
</feature>
<feature type="transmembrane region" description="Helical" evidence="6">
    <location>
        <begin position="106"/>
        <end position="127"/>
    </location>
</feature>
<sequence>MLYFLHNCSTYSAFFQHNLRMLFFSMCLCCLMYDFMNIIMKIHHLGLTFLYAEPCNIFLPKTVYIAMHLPTIFVLVASQCMQLAVITERWIANFYRISYESCFRKLGPALIAAAITTTACILLVTYYGEKFNGPHLNGRWFSVKDIVRTNMVLMSLLIMNFVGLVLTLALRYFGPKRKIGMSLSSKLQANENTTVSNFLFWISVFQFAMLFLSEAALLYLRIYQSINPLVTAYKENADLFNYYTLALPILSMLYIRKAKQQRITHIKKNMNMKAVGNEGWANYLTVIQKQWK</sequence>
<feature type="transmembrane region" description="Helical" evidence="6">
    <location>
        <begin position="151"/>
        <end position="174"/>
    </location>
</feature>
<evidence type="ECO:0000313" key="8">
    <source>
        <dbReference type="WBParaSite" id="HCON_00124980-00001"/>
    </source>
</evidence>
<dbReference type="GO" id="GO:0016020">
    <property type="term" value="C:membrane"/>
    <property type="evidence" value="ECO:0007669"/>
    <property type="project" value="UniProtKB-SubCell"/>
</dbReference>
<keyword evidence="5 6" id="KW-0472">Membrane</keyword>
<feature type="transmembrane region" description="Helical" evidence="6">
    <location>
        <begin position="239"/>
        <end position="255"/>
    </location>
</feature>
<dbReference type="PRINTS" id="PR00699">
    <property type="entry name" value="TMPROTEINSRB"/>
</dbReference>
<evidence type="ECO:0000256" key="4">
    <source>
        <dbReference type="ARBA" id="ARBA00022989"/>
    </source>
</evidence>
<reference evidence="8" key="1">
    <citation type="submission" date="2020-12" db="UniProtKB">
        <authorList>
            <consortium name="WormBaseParasite"/>
        </authorList>
    </citation>
    <scope>IDENTIFICATION</scope>
    <source>
        <strain evidence="8">MHco3</strain>
    </source>
</reference>
<organism evidence="7 8">
    <name type="scientific">Haemonchus contortus</name>
    <name type="common">Barber pole worm</name>
    <dbReference type="NCBI Taxonomy" id="6289"/>
    <lineage>
        <taxon>Eukaryota</taxon>
        <taxon>Metazoa</taxon>
        <taxon>Ecdysozoa</taxon>
        <taxon>Nematoda</taxon>
        <taxon>Chromadorea</taxon>
        <taxon>Rhabditida</taxon>
        <taxon>Rhabditina</taxon>
        <taxon>Rhabditomorpha</taxon>
        <taxon>Strongyloidea</taxon>
        <taxon>Trichostrongylidae</taxon>
        <taxon>Haemonchus</taxon>
    </lineage>
</organism>
<dbReference type="GO" id="GO:0007606">
    <property type="term" value="P:sensory perception of chemical stimulus"/>
    <property type="evidence" value="ECO:0007669"/>
    <property type="project" value="InterPro"/>
</dbReference>
<dbReference type="PANTHER" id="PTHR31216:SF11">
    <property type="entry name" value="SERPENTINE RECEPTOR CLASS BETA-16-RELATED"/>
    <property type="match status" value="1"/>
</dbReference>
<dbReference type="Pfam" id="PF10292">
    <property type="entry name" value="7TM_GPCR_Srab"/>
    <property type="match status" value="1"/>
</dbReference>
<dbReference type="OMA" id="GVNCAIP"/>
<comment type="subcellular location">
    <subcellularLocation>
        <location evidence="1">Membrane</location>
        <topology evidence="1">Multi-pass membrane protein</topology>
    </subcellularLocation>
</comment>
<evidence type="ECO:0000313" key="7">
    <source>
        <dbReference type="Proteomes" id="UP000025227"/>
    </source>
</evidence>
<keyword evidence="7" id="KW-1185">Reference proteome</keyword>
<dbReference type="AlphaFoldDB" id="A0A7I5EBM4"/>
<proteinExistence type="inferred from homology"/>
<evidence type="ECO:0000256" key="6">
    <source>
        <dbReference type="SAM" id="Phobius"/>
    </source>
</evidence>
<dbReference type="Proteomes" id="UP000025227">
    <property type="component" value="Unplaced"/>
</dbReference>
<evidence type="ECO:0000256" key="5">
    <source>
        <dbReference type="ARBA" id="ARBA00023136"/>
    </source>
</evidence>
<feature type="transmembrane region" description="Helical" evidence="6">
    <location>
        <begin position="195"/>
        <end position="219"/>
    </location>
</feature>
<protein>
    <submittedName>
        <fullName evidence="8">Serpentine receptor class gamma</fullName>
    </submittedName>
</protein>
<dbReference type="OrthoDB" id="5847472at2759"/>
<evidence type="ECO:0000256" key="3">
    <source>
        <dbReference type="ARBA" id="ARBA00022692"/>
    </source>
</evidence>
<feature type="transmembrane region" description="Helical" evidence="6">
    <location>
        <begin position="63"/>
        <end position="85"/>
    </location>
</feature>
<dbReference type="WBParaSite" id="HCON_00124980-00001">
    <property type="protein sequence ID" value="HCON_00124980-00001"/>
    <property type="gene ID" value="HCON_00124980"/>
</dbReference>
<comment type="similarity">
    <text evidence="2">Belongs to the nematode receptor-like protein srb family.</text>
</comment>
<dbReference type="InterPro" id="IPR002184">
    <property type="entry name" value="7TM_GPCR_serpentine_rcpt_Srb"/>
</dbReference>
<dbReference type="GO" id="GO:0004888">
    <property type="term" value="F:transmembrane signaling receptor activity"/>
    <property type="evidence" value="ECO:0007669"/>
    <property type="project" value="InterPro"/>
</dbReference>
<keyword evidence="4 6" id="KW-1133">Transmembrane helix</keyword>
<name>A0A7I5EBM4_HAECO</name>
<evidence type="ECO:0000256" key="2">
    <source>
        <dbReference type="ARBA" id="ARBA00006860"/>
    </source>
</evidence>
<dbReference type="PANTHER" id="PTHR31216">
    <property type="entry name" value="SERPENTINE RECEPTOR CLASS BETA-1-RELATED-RELATED"/>
    <property type="match status" value="1"/>
</dbReference>
<accession>A0A7I5EBM4</accession>
<keyword evidence="3 6" id="KW-0812">Transmembrane</keyword>
<evidence type="ECO:0000256" key="1">
    <source>
        <dbReference type="ARBA" id="ARBA00004141"/>
    </source>
</evidence>